<dbReference type="Proteomes" id="UP000058446">
    <property type="component" value="Chromosome"/>
</dbReference>
<reference evidence="2 3" key="1">
    <citation type="submission" date="2013-10" db="EMBL/GenBank/DDBJ databases">
        <title>Complete genome sequence of Corynebacterium lactis DSM 45799(T), isolated from raw cow milk.</title>
        <authorList>
            <person name="Ruckert C."/>
            <person name="Albersmeier A."/>
            <person name="Lipski A."/>
            <person name="Kalinowski J."/>
        </authorList>
    </citation>
    <scope>NUCLEOTIDE SEQUENCE [LARGE SCALE GENOMIC DNA]</scope>
    <source>
        <strain evidence="2 3">RW2-5</strain>
    </source>
</reference>
<keyword evidence="3" id="KW-1185">Reference proteome</keyword>
<organism evidence="2 3">
    <name type="scientific">Corynebacterium lactis RW2-5</name>
    <dbReference type="NCBI Taxonomy" id="1408189"/>
    <lineage>
        <taxon>Bacteria</taxon>
        <taxon>Bacillati</taxon>
        <taxon>Actinomycetota</taxon>
        <taxon>Actinomycetes</taxon>
        <taxon>Mycobacteriales</taxon>
        <taxon>Corynebacteriaceae</taxon>
        <taxon>Corynebacterium</taxon>
    </lineage>
</organism>
<dbReference type="PANTHER" id="PTHR36974">
    <property type="entry name" value="MEMBRANE PROTEIN-RELATED"/>
    <property type="match status" value="1"/>
</dbReference>
<evidence type="ECO:0000313" key="3">
    <source>
        <dbReference type="Proteomes" id="UP000058446"/>
    </source>
</evidence>
<accession>A0A0K2H165</accession>
<evidence type="ECO:0000256" key="1">
    <source>
        <dbReference type="SAM" id="Phobius"/>
    </source>
</evidence>
<protein>
    <submittedName>
        <fullName evidence="2">Membrane protein</fullName>
    </submittedName>
</protein>
<dbReference type="PATRIC" id="fig|1408189.4.peg.1633"/>
<proteinExistence type="predicted"/>
<dbReference type="AlphaFoldDB" id="A0A0K2H165"/>
<feature type="transmembrane region" description="Helical" evidence="1">
    <location>
        <begin position="64"/>
        <end position="87"/>
    </location>
</feature>
<dbReference type="RefSeq" id="WP_053412460.1">
    <property type="nucleotide sequence ID" value="NZ_CP006841.1"/>
</dbReference>
<dbReference type="OrthoDB" id="3267646at2"/>
<dbReference type="STRING" id="1408189.CLAC_08145"/>
<dbReference type="PANTHER" id="PTHR36974:SF1">
    <property type="entry name" value="DOXX FAMILY MEMBRANE PROTEIN"/>
    <property type="match status" value="1"/>
</dbReference>
<keyword evidence="1" id="KW-0472">Membrane</keyword>
<keyword evidence="1" id="KW-1133">Transmembrane helix</keyword>
<gene>
    <name evidence="2" type="ORF">CLAC_08145</name>
</gene>
<dbReference type="EMBL" id="CP006841">
    <property type="protein sequence ID" value="ALA67693.1"/>
    <property type="molecule type" value="Genomic_DNA"/>
</dbReference>
<dbReference type="KEGG" id="clw:CLAC_08145"/>
<name>A0A0K2H165_9CORY</name>
<keyword evidence="1" id="KW-0812">Transmembrane</keyword>
<sequence>MLKPHHRLIALFTGAGVLHFAKPEPFDTLIPPRLPGTARQWTYGSGVAELATAALLANPRTRRAGGLATAALMSAVWPGNIYMTYLWRKKPWYMQAISYGRLPLQLPLIAAGWKIWKS</sequence>
<evidence type="ECO:0000313" key="2">
    <source>
        <dbReference type="EMBL" id="ALA67693.1"/>
    </source>
</evidence>